<evidence type="ECO:0008006" key="4">
    <source>
        <dbReference type="Google" id="ProtNLM"/>
    </source>
</evidence>
<dbReference type="OrthoDB" id="5288318at2759"/>
<dbReference type="GeneID" id="28900691"/>
<gene>
    <name evidence="2" type="ORF">L228DRAFT_271629</name>
</gene>
<dbReference type="RefSeq" id="XP_018184557.1">
    <property type="nucleotide sequence ID" value="XM_018335554.1"/>
</dbReference>
<evidence type="ECO:0000313" key="3">
    <source>
        <dbReference type="Proteomes" id="UP000076632"/>
    </source>
</evidence>
<dbReference type="Proteomes" id="UP000076632">
    <property type="component" value="Unassembled WGS sequence"/>
</dbReference>
<sequence length="391" mass="43635">MVLLINLDDNVSPSGYTGYDSRLLDSRHHPNIIDATGSERAGCRGRISSNVTTNTDEATGKQRSDDGGKERENPNLNEFSAALGCYPIVSQITYSLDLNTLHALAQTCRQFRANLLQFRRQLVTQTLRCENEEADSLLTEFYSNSYSKQPWGRAPLLTRSGNGVGPKTGQLTSGKNCIIKAPSTHRLTNRHRRLCDTCLSAPLYKHTTPRSMQPLPEPPSFTAEAFLRGPCNCPESVWLCLPCGQAIASSDTTYRRGWAWRTSYGTRLFGLGTGIGEGIHGVHCGRETECLAAKEAEFENDCDVQVVQQHSTERGELGPSYLRQEIEGIGGVVKQKVKKRLRVGAIVKAHDDEMNRREYLGREERGEERSWCGWCSRVIPSVKDRQRVSWA</sequence>
<feature type="compositionally biased region" description="Basic and acidic residues" evidence="1">
    <location>
        <begin position="58"/>
        <end position="73"/>
    </location>
</feature>
<feature type="region of interest" description="Disordered" evidence="1">
    <location>
        <begin position="43"/>
        <end position="74"/>
    </location>
</feature>
<evidence type="ECO:0000313" key="2">
    <source>
        <dbReference type="EMBL" id="KZF19002.1"/>
    </source>
</evidence>
<protein>
    <recommendedName>
        <fullName evidence="4">F-box domain-containing protein</fullName>
    </recommendedName>
</protein>
<reference evidence="2 3" key="1">
    <citation type="journal article" date="2016" name="Fungal Biol.">
        <title>The genome of Xylona heveae provides a window into fungal endophytism.</title>
        <authorList>
            <person name="Gazis R."/>
            <person name="Kuo A."/>
            <person name="Riley R."/>
            <person name="LaButti K."/>
            <person name="Lipzen A."/>
            <person name="Lin J."/>
            <person name="Amirebrahimi M."/>
            <person name="Hesse C.N."/>
            <person name="Spatafora J.W."/>
            <person name="Henrissat B."/>
            <person name="Hainaut M."/>
            <person name="Grigoriev I.V."/>
            <person name="Hibbett D.S."/>
        </authorList>
    </citation>
    <scope>NUCLEOTIDE SEQUENCE [LARGE SCALE GENOMIC DNA]</scope>
    <source>
        <strain evidence="2 3">TC161</strain>
    </source>
</reference>
<keyword evidence="3" id="KW-1185">Reference proteome</keyword>
<feature type="compositionally biased region" description="Polar residues" evidence="1">
    <location>
        <begin position="47"/>
        <end position="57"/>
    </location>
</feature>
<proteinExistence type="predicted"/>
<name>A0A164ZEJ4_XYLHT</name>
<dbReference type="AlphaFoldDB" id="A0A164ZEJ4"/>
<dbReference type="STRING" id="1328760.A0A164ZEJ4"/>
<organism evidence="2 3">
    <name type="scientific">Xylona heveae (strain CBS 132557 / TC161)</name>
    <dbReference type="NCBI Taxonomy" id="1328760"/>
    <lineage>
        <taxon>Eukaryota</taxon>
        <taxon>Fungi</taxon>
        <taxon>Dikarya</taxon>
        <taxon>Ascomycota</taxon>
        <taxon>Pezizomycotina</taxon>
        <taxon>Xylonomycetes</taxon>
        <taxon>Xylonales</taxon>
        <taxon>Xylonaceae</taxon>
        <taxon>Xylona</taxon>
    </lineage>
</organism>
<dbReference type="EMBL" id="KV407468">
    <property type="protein sequence ID" value="KZF19002.1"/>
    <property type="molecule type" value="Genomic_DNA"/>
</dbReference>
<dbReference type="InParanoid" id="A0A164ZEJ4"/>
<accession>A0A164ZEJ4</accession>
<evidence type="ECO:0000256" key="1">
    <source>
        <dbReference type="SAM" id="MobiDB-lite"/>
    </source>
</evidence>
<dbReference type="OMA" id="VVCRNCT"/>